<keyword evidence="3" id="KW-1185">Reference proteome</keyword>
<dbReference type="RefSeq" id="WP_251487759.1">
    <property type="nucleotide sequence ID" value="NZ_CAJSLV010000046.1"/>
</dbReference>
<feature type="region of interest" description="Disordered" evidence="1">
    <location>
        <begin position="19"/>
        <end position="50"/>
    </location>
</feature>
<evidence type="ECO:0000313" key="3">
    <source>
        <dbReference type="Proteomes" id="UP001152519"/>
    </source>
</evidence>
<proteinExistence type="predicted"/>
<evidence type="ECO:0000256" key="1">
    <source>
        <dbReference type="SAM" id="MobiDB-lite"/>
    </source>
</evidence>
<dbReference type="Proteomes" id="UP001152519">
    <property type="component" value="Unassembled WGS sequence"/>
</dbReference>
<dbReference type="EMBL" id="CAJSLV010000046">
    <property type="protein sequence ID" value="CAG6392793.1"/>
    <property type="molecule type" value="Genomic_DNA"/>
</dbReference>
<protein>
    <submittedName>
        <fullName evidence="2">Uncharacterized protein</fullName>
    </submittedName>
</protein>
<accession>A0A9W4DND8</accession>
<gene>
    <name evidence="2" type="ORF">SCOCK_180170</name>
</gene>
<reference evidence="2" key="1">
    <citation type="submission" date="2021-05" db="EMBL/GenBank/DDBJ databases">
        <authorList>
            <person name="Arsene-Ploetze F."/>
        </authorList>
    </citation>
    <scope>NUCLEOTIDE SEQUENCE</scope>
    <source>
        <strain evidence="2">DSM 42138</strain>
    </source>
</reference>
<evidence type="ECO:0000313" key="2">
    <source>
        <dbReference type="EMBL" id="CAG6392793.1"/>
    </source>
</evidence>
<feature type="compositionally biased region" description="Basic and acidic residues" evidence="1">
    <location>
        <begin position="24"/>
        <end position="43"/>
    </location>
</feature>
<organism evidence="2 3">
    <name type="scientific">Actinacidiphila cocklensis</name>
    <dbReference type="NCBI Taxonomy" id="887465"/>
    <lineage>
        <taxon>Bacteria</taxon>
        <taxon>Bacillati</taxon>
        <taxon>Actinomycetota</taxon>
        <taxon>Actinomycetes</taxon>
        <taxon>Kitasatosporales</taxon>
        <taxon>Streptomycetaceae</taxon>
        <taxon>Actinacidiphila</taxon>
    </lineage>
</organism>
<comment type="caution">
    <text evidence="2">The sequence shown here is derived from an EMBL/GenBank/DDBJ whole genome shotgun (WGS) entry which is preliminary data.</text>
</comment>
<sequence length="102" mass="10996">MAEIPTEVAAAQRASDEAWAALQAHREQVNERRQADPRVEHPKFGPILRPWTTDEDAEYDRLHAAVLAAAEARAAAMVTAGIVSTYSVEGEMRAAARAAAGE</sequence>
<dbReference type="AlphaFoldDB" id="A0A9W4DND8"/>
<name>A0A9W4DND8_9ACTN</name>